<evidence type="ECO:0000313" key="3">
    <source>
        <dbReference type="Proteomes" id="UP000008229"/>
    </source>
</evidence>
<dbReference type="EMBL" id="CP001854">
    <property type="protein sequence ID" value="ADB50959.1"/>
    <property type="molecule type" value="Genomic_DNA"/>
</dbReference>
<dbReference type="HOGENOM" id="CLU_3024311_0_0_11"/>
<gene>
    <name evidence="2" type="ordered locus">Cwoe_2537</name>
</gene>
<name>D3F8J5_CONWI</name>
<dbReference type="Proteomes" id="UP000008229">
    <property type="component" value="Chromosome"/>
</dbReference>
<protein>
    <recommendedName>
        <fullName evidence="4">Hydrogenase assembly chaperone hypC/hupF</fullName>
    </recommendedName>
</protein>
<dbReference type="KEGG" id="cwo:Cwoe_2537"/>
<evidence type="ECO:0008006" key="4">
    <source>
        <dbReference type="Google" id="ProtNLM"/>
    </source>
</evidence>
<reference evidence="2 3" key="1">
    <citation type="journal article" date="2010" name="Stand. Genomic Sci.">
        <title>Complete genome sequence of Conexibacter woesei type strain (ID131577).</title>
        <authorList>
            <person name="Pukall R."/>
            <person name="Lapidus A."/>
            <person name="Glavina Del Rio T."/>
            <person name="Copeland A."/>
            <person name="Tice H."/>
            <person name="Cheng J.-F."/>
            <person name="Lucas S."/>
            <person name="Chen F."/>
            <person name="Nolan M."/>
            <person name="Bruce D."/>
            <person name="Goodwin L."/>
            <person name="Pitluck S."/>
            <person name="Mavromatis K."/>
            <person name="Ivanova N."/>
            <person name="Ovchinnikova G."/>
            <person name="Pati A."/>
            <person name="Chen A."/>
            <person name="Palaniappan K."/>
            <person name="Land M."/>
            <person name="Hauser L."/>
            <person name="Chang Y.-J."/>
            <person name="Jeffries C.D."/>
            <person name="Chain P."/>
            <person name="Meincke L."/>
            <person name="Sims D."/>
            <person name="Brettin T."/>
            <person name="Detter J.C."/>
            <person name="Rohde M."/>
            <person name="Goeker M."/>
            <person name="Bristow J."/>
            <person name="Eisen J.A."/>
            <person name="Markowitz V."/>
            <person name="Kyrpides N.C."/>
            <person name="Klenk H.-P."/>
            <person name="Hugenholtz P."/>
        </authorList>
    </citation>
    <scope>NUCLEOTIDE SEQUENCE [LARGE SCALE GENOMIC DNA]</scope>
    <source>
        <strain evidence="3">DSM 14684 / CIP 108061 / JCM 11494 / NBRC 100937 / ID131577</strain>
    </source>
</reference>
<organism evidence="2 3">
    <name type="scientific">Conexibacter woesei (strain DSM 14684 / CCUG 47730 / CIP 108061 / JCM 11494 / NBRC 100937 / ID131577)</name>
    <dbReference type="NCBI Taxonomy" id="469383"/>
    <lineage>
        <taxon>Bacteria</taxon>
        <taxon>Bacillati</taxon>
        <taxon>Actinomycetota</taxon>
        <taxon>Thermoleophilia</taxon>
        <taxon>Solirubrobacterales</taxon>
        <taxon>Conexibacteraceae</taxon>
        <taxon>Conexibacter</taxon>
    </lineage>
</organism>
<evidence type="ECO:0000256" key="1">
    <source>
        <dbReference type="ARBA" id="ARBA00006018"/>
    </source>
</evidence>
<dbReference type="AlphaFoldDB" id="D3F8J5"/>
<keyword evidence="3" id="KW-1185">Reference proteome</keyword>
<dbReference type="InterPro" id="IPR001109">
    <property type="entry name" value="Hydrogenase_HupF/HypC"/>
</dbReference>
<evidence type="ECO:0000313" key="2">
    <source>
        <dbReference type="EMBL" id="ADB50959.1"/>
    </source>
</evidence>
<comment type="similarity">
    <text evidence="1">Belongs to the HupF/HypC family.</text>
</comment>
<dbReference type="Gene3D" id="2.30.30.140">
    <property type="match status" value="1"/>
</dbReference>
<dbReference type="STRING" id="469383.Cwoe_2537"/>
<dbReference type="SUPFAM" id="SSF159127">
    <property type="entry name" value="HupF/HypC-like"/>
    <property type="match status" value="1"/>
</dbReference>
<accession>D3F8J5</accession>
<sequence>MRVMAVDEPRGLALCAQEDGGARSTVEIALVAPVAPGDMVLVHAGTALTRLETLA</sequence>
<dbReference type="Pfam" id="PF01455">
    <property type="entry name" value="HupF_HypC"/>
    <property type="match status" value="1"/>
</dbReference>
<proteinExistence type="inferred from homology"/>
<reference evidence="3" key="2">
    <citation type="submission" date="2010-01" db="EMBL/GenBank/DDBJ databases">
        <title>The complete genome of Conexibacter woesei DSM 14684.</title>
        <authorList>
            <consortium name="US DOE Joint Genome Institute (JGI-PGF)"/>
            <person name="Lucas S."/>
            <person name="Copeland A."/>
            <person name="Lapidus A."/>
            <person name="Glavina del Rio T."/>
            <person name="Dalin E."/>
            <person name="Tice H."/>
            <person name="Bruce D."/>
            <person name="Goodwin L."/>
            <person name="Pitluck S."/>
            <person name="Kyrpides N."/>
            <person name="Mavromatis K."/>
            <person name="Ivanova N."/>
            <person name="Mikhailova N."/>
            <person name="Chertkov O."/>
            <person name="Brettin T."/>
            <person name="Detter J.C."/>
            <person name="Han C."/>
            <person name="Larimer F."/>
            <person name="Land M."/>
            <person name="Hauser L."/>
            <person name="Markowitz V."/>
            <person name="Cheng J.-F."/>
            <person name="Hugenholtz P."/>
            <person name="Woyke T."/>
            <person name="Wu D."/>
            <person name="Pukall R."/>
            <person name="Steenblock K."/>
            <person name="Schneider S."/>
            <person name="Klenk H.-P."/>
            <person name="Eisen J.A."/>
        </authorList>
    </citation>
    <scope>NUCLEOTIDE SEQUENCE [LARGE SCALE GENOMIC DNA]</scope>
    <source>
        <strain evidence="3">DSM 14684 / CIP 108061 / JCM 11494 / NBRC 100937 / ID131577</strain>
    </source>
</reference>